<evidence type="ECO:0000313" key="2">
    <source>
        <dbReference type="Proteomes" id="UP000254387"/>
    </source>
</evidence>
<evidence type="ECO:0000313" key="1">
    <source>
        <dbReference type="EMBL" id="STV31633.1"/>
    </source>
</evidence>
<organism evidence="1 2">
    <name type="scientific">Klebsiella pneumoniae</name>
    <dbReference type="NCBI Taxonomy" id="573"/>
    <lineage>
        <taxon>Bacteria</taxon>
        <taxon>Pseudomonadati</taxon>
        <taxon>Pseudomonadota</taxon>
        <taxon>Gammaproteobacteria</taxon>
        <taxon>Enterobacterales</taxon>
        <taxon>Enterobacteriaceae</taxon>
        <taxon>Klebsiella/Raoultella group</taxon>
        <taxon>Klebsiella</taxon>
        <taxon>Klebsiella pneumoniae complex</taxon>
    </lineage>
</organism>
<sequence>MELQTLVNEITDSETYKTIEADGRSFAEHSHEQLVAKLQRIIGLAIYNRDRSEAVDKQVRRLDELCLDAAGVNFGVWPHACGKKDRTGAPRF</sequence>
<protein>
    <submittedName>
        <fullName evidence="1">Type I restriction enzyme EcoKI subunit R</fullName>
    </submittedName>
</protein>
<name>A0A378BAH5_KLEPN</name>
<gene>
    <name evidence="1" type="ORF">NCTC5053_04004</name>
</gene>
<reference evidence="1 2" key="1">
    <citation type="submission" date="2018-06" db="EMBL/GenBank/DDBJ databases">
        <authorList>
            <consortium name="Pathogen Informatics"/>
            <person name="Doyle S."/>
        </authorList>
    </citation>
    <scope>NUCLEOTIDE SEQUENCE [LARGE SCALE GENOMIC DNA]</scope>
    <source>
        <strain evidence="1 2">NCTC5053</strain>
    </source>
</reference>
<dbReference type="Proteomes" id="UP000254387">
    <property type="component" value="Unassembled WGS sequence"/>
</dbReference>
<dbReference type="AlphaFoldDB" id="A0A378BAH5"/>
<proteinExistence type="predicted"/>
<dbReference type="EMBL" id="UGMN01000004">
    <property type="protein sequence ID" value="STV31633.1"/>
    <property type="molecule type" value="Genomic_DNA"/>
</dbReference>
<accession>A0A378BAH5</accession>